<feature type="chain" id="PRO_5027033175" evidence="5">
    <location>
        <begin position="24"/>
        <end position="263"/>
    </location>
</feature>
<dbReference type="Proteomes" id="UP000509579">
    <property type="component" value="Chromosome"/>
</dbReference>
<dbReference type="RefSeq" id="WP_175504052.1">
    <property type="nucleotide sequence ID" value="NZ_CP054840.1"/>
</dbReference>
<keyword evidence="3 4" id="KW-0408">Iron</keyword>
<dbReference type="PROSITE" id="PS51007">
    <property type="entry name" value="CYTC"/>
    <property type="match status" value="1"/>
</dbReference>
<proteinExistence type="predicted"/>
<dbReference type="KEGG" id="aant:HUK68_09900"/>
<feature type="signal peptide" evidence="5">
    <location>
        <begin position="1"/>
        <end position="23"/>
    </location>
</feature>
<keyword evidence="5" id="KW-0732">Signal</keyword>
<feature type="domain" description="Cytochrome c" evidence="6">
    <location>
        <begin position="172"/>
        <end position="247"/>
    </location>
</feature>
<evidence type="ECO:0000259" key="6">
    <source>
        <dbReference type="PROSITE" id="PS51007"/>
    </source>
</evidence>
<name>A0A6N1X5U8_9BURK</name>
<dbReference type="InterPro" id="IPR051459">
    <property type="entry name" value="Cytochrome_c-type_DH"/>
</dbReference>
<dbReference type="PANTHER" id="PTHR35008:SF8">
    <property type="entry name" value="ALCOHOL DEHYDROGENASE CYTOCHROME C SUBUNIT"/>
    <property type="match status" value="1"/>
</dbReference>
<evidence type="ECO:0000256" key="4">
    <source>
        <dbReference type="PROSITE-ProRule" id="PRU00433"/>
    </source>
</evidence>
<keyword evidence="2 4" id="KW-0479">Metal-binding</keyword>
<evidence type="ECO:0000256" key="1">
    <source>
        <dbReference type="ARBA" id="ARBA00022617"/>
    </source>
</evidence>
<sequence>MHVKTLAAALSAAAIMAPASLLAQPTNNFTLVQGKTASMGKLVAAANGQTVYALLTDSQKADEKAAALAACDKACQSQFTPVKAVGAKPQGWLLAQGLVGAVKRADGTLQATFNGLPLYTFADDQAAGDVNGQGFNKVAYVVSTVGKLNTAAPKQAQAAVPAAKTVAPVDAALFELGKEKYAATCSGCHGPNGEGAFGAALKGNKMIANDDAFIKQILVGSGDMPSFAPMLADADVAAIATFARNAWGNKLGGITVDQVKKLR</sequence>
<dbReference type="Gene3D" id="1.10.760.10">
    <property type="entry name" value="Cytochrome c-like domain"/>
    <property type="match status" value="1"/>
</dbReference>
<dbReference type="GO" id="GO:0046872">
    <property type="term" value="F:metal ion binding"/>
    <property type="evidence" value="ECO:0007669"/>
    <property type="project" value="UniProtKB-KW"/>
</dbReference>
<evidence type="ECO:0000256" key="5">
    <source>
        <dbReference type="SAM" id="SignalP"/>
    </source>
</evidence>
<dbReference type="InterPro" id="IPR036909">
    <property type="entry name" value="Cyt_c-like_dom_sf"/>
</dbReference>
<reference evidence="7 8" key="1">
    <citation type="submission" date="2020-06" db="EMBL/GenBank/DDBJ databases">
        <title>Acidovorax antarctica sp. nov., isolated from Corinth ice sheet soil, Antarctic Fields Peninsula.</title>
        <authorList>
            <person name="Xu Q."/>
            <person name="Peng F."/>
        </authorList>
    </citation>
    <scope>NUCLEOTIDE SEQUENCE [LARGE SCALE GENOMIC DNA]</scope>
    <source>
        <strain evidence="7 8">16-35-5</strain>
    </source>
</reference>
<dbReference type="InterPro" id="IPR009056">
    <property type="entry name" value="Cyt_c-like_dom"/>
</dbReference>
<dbReference type="AlphaFoldDB" id="A0A6N1X5U8"/>
<dbReference type="InterPro" id="IPR005297">
    <property type="entry name" value="Lipoprotein_repeat"/>
</dbReference>
<organism evidence="7 8">
    <name type="scientific">Comamonas antarctica</name>
    <dbReference type="NCBI Taxonomy" id="2743470"/>
    <lineage>
        <taxon>Bacteria</taxon>
        <taxon>Pseudomonadati</taxon>
        <taxon>Pseudomonadota</taxon>
        <taxon>Betaproteobacteria</taxon>
        <taxon>Burkholderiales</taxon>
        <taxon>Comamonadaceae</taxon>
        <taxon>Comamonas</taxon>
    </lineage>
</organism>
<dbReference type="GO" id="GO:0020037">
    <property type="term" value="F:heme binding"/>
    <property type="evidence" value="ECO:0007669"/>
    <property type="project" value="InterPro"/>
</dbReference>
<evidence type="ECO:0000313" key="8">
    <source>
        <dbReference type="Proteomes" id="UP000509579"/>
    </source>
</evidence>
<dbReference type="Pfam" id="PF03640">
    <property type="entry name" value="Lipoprotein_15"/>
    <property type="match status" value="1"/>
</dbReference>
<evidence type="ECO:0000256" key="2">
    <source>
        <dbReference type="ARBA" id="ARBA00022723"/>
    </source>
</evidence>
<evidence type="ECO:0000256" key="3">
    <source>
        <dbReference type="ARBA" id="ARBA00023004"/>
    </source>
</evidence>
<dbReference type="SUPFAM" id="SSF46626">
    <property type="entry name" value="Cytochrome c"/>
    <property type="match status" value="1"/>
</dbReference>
<keyword evidence="8" id="KW-1185">Reference proteome</keyword>
<gene>
    <name evidence="7" type="ORF">HUK68_09900</name>
</gene>
<evidence type="ECO:0000313" key="7">
    <source>
        <dbReference type="EMBL" id="QKV53175.1"/>
    </source>
</evidence>
<accession>A0A6N1X5U8</accession>
<dbReference type="GO" id="GO:0009055">
    <property type="term" value="F:electron transfer activity"/>
    <property type="evidence" value="ECO:0007669"/>
    <property type="project" value="InterPro"/>
</dbReference>
<keyword evidence="1 4" id="KW-0349">Heme</keyword>
<dbReference type="Pfam" id="PF13442">
    <property type="entry name" value="Cytochrome_CBB3"/>
    <property type="match status" value="1"/>
</dbReference>
<dbReference type="PANTHER" id="PTHR35008">
    <property type="entry name" value="BLL4482 PROTEIN-RELATED"/>
    <property type="match status" value="1"/>
</dbReference>
<protein>
    <submittedName>
        <fullName evidence="7">C-type cytochrome</fullName>
    </submittedName>
</protein>
<dbReference type="EMBL" id="CP054840">
    <property type="protein sequence ID" value="QKV53175.1"/>
    <property type="molecule type" value="Genomic_DNA"/>
</dbReference>